<dbReference type="Pfam" id="PF09445">
    <property type="entry name" value="Methyltransf_15"/>
    <property type="match status" value="1"/>
</dbReference>
<organism evidence="1">
    <name type="scientific">viral metagenome</name>
    <dbReference type="NCBI Taxonomy" id="1070528"/>
    <lineage>
        <taxon>unclassified sequences</taxon>
        <taxon>metagenomes</taxon>
        <taxon>organismal metagenomes</taxon>
    </lineage>
</organism>
<dbReference type="InterPro" id="IPR019012">
    <property type="entry name" value="RNA_cap_Gua-N2-MeTrfase"/>
</dbReference>
<protein>
    <recommendedName>
        <fullName evidence="2">Trimethylguanosine synthase</fullName>
    </recommendedName>
</protein>
<dbReference type="Gene3D" id="3.40.50.150">
    <property type="entry name" value="Vaccinia Virus protein VP39"/>
    <property type="match status" value="1"/>
</dbReference>
<accession>A0A6C0I0Q1</accession>
<evidence type="ECO:0008006" key="2">
    <source>
        <dbReference type="Google" id="ProtNLM"/>
    </source>
</evidence>
<dbReference type="EMBL" id="MN740067">
    <property type="protein sequence ID" value="QHT86349.1"/>
    <property type="molecule type" value="Genomic_DNA"/>
</dbReference>
<sequence length="255" mass="29326">MDNMSLKYNITLQIIDKKKLDQDCFCSSNKKIIKYNPTFNINEVPVTRALFDKKFPKFKKVNHSLLKMTNVGVYSIATPEIAATICKYILKYLGTNKITITDALGNVGGMALMFAHMFDKINVCEIIPLHCKVLINNLKVYGLLDKVNIICGDYLDYMLKLKQDVIFLDPPWGGHGYKESTELSLCLNNINIACIINKLLHRAKYIFLHVPHNFNFDYFFKKLLKSNKNVKINLHSLCDRIDDERAKILIVISKN</sequence>
<dbReference type="InterPro" id="IPR002052">
    <property type="entry name" value="DNA_methylase_N6_adenine_CS"/>
</dbReference>
<evidence type="ECO:0000313" key="1">
    <source>
        <dbReference type="EMBL" id="QHT86349.1"/>
    </source>
</evidence>
<dbReference type="GO" id="GO:0005634">
    <property type="term" value="C:nucleus"/>
    <property type="evidence" value="ECO:0007669"/>
    <property type="project" value="TreeGrafter"/>
</dbReference>
<proteinExistence type="predicted"/>
<reference evidence="1" key="1">
    <citation type="journal article" date="2020" name="Nature">
        <title>Giant virus diversity and host interactions through global metagenomics.</title>
        <authorList>
            <person name="Schulz F."/>
            <person name="Roux S."/>
            <person name="Paez-Espino D."/>
            <person name="Jungbluth S."/>
            <person name="Walsh D.A."/>
            <person name="Denef V.J."/>
            <person name="McMahon K.D."/>
            <person name="Konstantinidis K.T."/>
            <person name="Eloe-Fadrosh E.A."/>
            <person name="Kyrpides N.C."/>
            <person name="Woyke T."/>
        </authorList>
    </citation>
    <scope>NUCLEOTIDE SEQUENCE</scope>
    <source>
        <strain evidence="1">GVMAG-M-3300023184-186</strain>
    </source>
</reference>
<dbReference type="GO" id="GO:0003676">
    <property type="term" value="F:nucleic acid binding"/>
    <property type="evidence" value="ECO:0007669"/>
    <property type="project" value="InterPro"/>
</dbReference>
<dbReference type="AlphaFoldDB" id="A0A6C0I0Q1"/>
<name>A0A6C0I0Q1_9ZZZZ</name>
<dbReference type="SUPFAM" id="SSF53335">
    <property type="entry name" value="S-adenosyl-L-methionine-dependent methyltransferases"/>
    <property type="match status" value="1"/>
</dbReference>
<dbReference type="PROSITE" id="PS00092">
    <property type="entry name" value="N6_MTASE"/>
    <property type="match status" value="1"/>
</dbReference>
<dbReference type="PANTHER" id="PTHR14741:SF32">
    <property type="entry name" value="TRIMETHYLGUANOSINE SYNTHASE"/>
    <property type="match status" value="1"/>
</dbReference>
<dbReference type="InterPro" id="IPR029063">
    <property type="entry name" value="SAM-dependent_MTases_sf"/>
</dbReference>
<dbReference type="PANTHER" id="PTHR14741">
    <property type="entry name" value="S-ADENOSYLMETHIONINE-DEPENDENT METHYLTRANSFERASE RELATED"/>
    <property type="match status" value="1"/>
</dbReference>
<dbReference type="GO" id="GO:0071164">
    <property type="term" value="F:RNA cap trimethylguanosine synthase activity"/>
    <property type="evidence" value="ECO:0007669"/>
    <property type="project" value="TreeGrafter"/>
</dbReference>